<dbReference type="InterPro" id="IPR007345">
    <property type="entry name" value="Polysacch_pyruvyl_Trfase"/>
</dbReference>
<keyword evidence="3" id="KW-1185">Reference proteome</keyword>
<protein>
    <submittedName>
        <fullName evidence="2">Polysaccharide pyruvyl transferase family protein</fullName>
    </submittedName>
</protein>
<dbReference type="EMBL" id="JBHUMV010000003">
    <property type="protein sequence ID" value="MFD2754104.1"/>
    <property type="molecule type" value="Genomic_DNA"/>
</dbReference>
<proteinExistence type="predicted"/>
<feature type="domain" description="Polysaccharide pyruvyl transferase" evidence="1">
    <location>
        <begin position="63"/>
        <end position="216"/>
    </location>
</feature>
<comment type="caution">
    <text evidence="2">The sequence shown here is derived from an EMBL/GenBank/DDBJ whole genome shotgun (WGS) entry which is preliminary data.</text>
</comment>
<evidence type="ECO:0000313" key="2">
    <source>
        <dbReference type="EMBL" id="MFD2754104.1"/>
    </source>
</evidence>
<gene>
    <name evidence="2" type="ORF">ACFSW6_08385</name>
</gene>
<sequence length="285" mass="32267">MISEKNNVFHELNCAKPVFLNYWAGHKNMGDELSPYLVNKITGREIVYADDSDSNKLVGVGSIINYANAFSRSYIWGSGLLTRKSIRNRLIPVRKIFCKSRIFAVRGPLTGAVLNSHGLQSPGIWGDPALLLPIFYTPRAARTSKNLGIICHQRHVKVAKEDFLENSKFRLISIFRSGNDDIESFIDELTSCDCIYSTSLHGVVVAHAYGIPAQWISFKGIPIHSDEDFKFNDYFLGANQEVQSKLIIDSLDQESIQFLQRSRVARARKFVGQNRLLDAFPYRYV</sequence>
<evidence type="ECO:0000259" key="1">
    <source>
        <dbReference type="Pfam" id="PF04230"/>
    </source>
</evidence>
<dbReference type="Proteomes" id="UP001597463">
    <property type="component" value="Unassembled WGS sequence"/>
</dbReference>
<accession>A0ABW5UMI5</accession>
<dbReference type="RefSeq" id="WP_083526421.1">
    <property type="nucleotide sequence ID" value="NZ_BCNT01000001.1"/>
</dbReference>
<dbReference type="GO" id="GO:0016740">
    <property type="term" value="F:transferase activity"/>
    <property type="evidence" value="ECO:0007669"/>
    <property type="project" value="UniProtKB-KW"/>
</dbReference>
<organism evidence="2 3">
    <name type="scientific">Comamonas terrae</name>
    <dbReference type="NCBI Taxonomy" id="673548"/>
    <lineage>
        <taxon>Bacteria</taxon>
        <taxon>Pseudomonadati</taxon>
        <taxon>Pseudomonadota</taxon>
        <taxon>Betaproteobacteria</taxon>
        <taxon>Burkholderiales</taxon>
        <taxon>Comamonadaceae</taxon>
        <taxon>Comamonas</taxon>
    </lineage>
</organism>
<dbReference type="Pfam" id="PF04230">
    <property type="entry name" value="PS_pyruv_trans"/>
    <property type="match status" value="1"/>
</dbReference>
<evidence type="ECO:0000313" key="3">
    <source>
        <dbReference type="Proteomes" id="UP001597463"/>
    </source>
</evidence>
<name>A0ABW5UMI5_9BURK</name>
<reference evidence="3" key="1">
    <citation type="journal article" date="2019" name="Int. J. Syst. Evol. Microbiol.">
        <title>The Global Catalogue of Microorganisms (GCM) 10K type strain sequencing project: providing services to taxonomists for standard genome sequencing and annotation.</title>
        <authorList>
            <consortium name="The Broad Institute Genomics Platform"/>
            <consortium name="The Broad Institute Genome Sequencing Center for Infectious Disease"/>
            <person name="Wu L."/>
            <person name="Ma J."/>
        </authorList>
    </citation>
    <scope>NUCLEOTIDE SEQUENCE [LARGE SCALE GENOMIC DNA]</scope>
    <source>
        <strain evidence="3">TISTR 1906</strain>
    </source>
</reference>
<keyword evidence="2" id="KW-0808">Transferase</keyword>